<comment type="caution">
    <text evidence="5">The sequence shown here is derived from an EMBL/GenBank/DDBJ whole genome shotgun (WGS) entry which is preliminary data.</text>
</comment>
<evidence type="ECO:0000256" key="4">
    <source>
        <dbReference type="SAM" id="MobiDB-lite"/>
    </source>
</evidence>
<keyword evidence="6" id="KW-1185">Reference proteome</keyword>
<accession>A0AA88IBL4</accession>
<dbReference type="PANTHER" id="PTHR24198">
    <property type="entry name" value="ANKYRIN REPEAT AND PROTEIN KINASE DOMAIN-CONTAINING PROTEIN"/>
    <property type="match status" value="1"/>
</dbReference>
<protein>
    <submittedName>
        <fullName evidence="5">Uncharacterized protein</fullName>
    </submittedName>
</protein>
<proteinExistence type="predicted"/>
<feature type="region of interest" description="Disordered" evidence="4">
    <location>
        <begin position="91"/>
        <end position="135"/>
    </location>
</feature>
<gene>
    <name evidence="5" type="ORF">QYM36_006007</name>
</gene>
<feature type="repeat" description="ANK" evidence="3">
    <location>
        <begin position="605"/>
        <end position="637"/>
    </location>
</feature>
<feature type="repeat" description="ANK" evidence="3">
    <location>
        <begin position="638"/>
        <end position="675"/>
    </location>
</feature>
<dbReference type="AlphaFoldDB" id="A0AA88IBL4"/>
<keyword evidence="1" id="KW-0677">Repeat</keyword>
<dbReference type="PROSITE" id="PS50297">
    <property type="entry name" value="ANK_REP_REGION"/>
    <property type="match status" value="10"/>
</dbReference>
<name>A0AA88IBL4_ARTSF</name>
<keyword evidence="2 3" id="KW-0040">ANK repeat</keyword>
<feature type="repeat" description="ANK" evidence="3">
    <location>
        <begin position="327"/>
        <end position="361"/>
    </location>
</feature>
<evidence type="ECO:0000256" key="2">
    <source>
        <dbReference type="ARBA" id="ARBA00023043"/>
    </source>
</evidence>
<dbReference type="InterPro" id="IPR036770">
    <property type="entry name" value="Ankyrin_rpt-contain_sf"/>
</dbReference>
<dbReference type="Pfam" id="PF12796">
    <property type="entry name" value="Ank_2"/>
    <property type="match status" value="5"/>
</dbReference>
<dbReference type="Gene3D" id="1.25.40.20">
    <property type="entry name" value="Ankyrin repeat-containing domain"/>
    <property type="match status" value="2"/>
</dbReference>
<feature type="repeat" description="ANK" evidence="3">
    <location>
        <begin position="432"/>
        <end position="464"/>
    </location>
</feature>
<feature type="repeat" description="ANK" evidence="3">
    <location>
        <begin position="395"/>
        <end position="427"/>
    </location>
</feature>
<reference evidence="5" key="1">
    <citation type="submission" date="2023-07" db="EMBL/GenBank/DDBJ databases">
        <title>Chromosome-level genome assembly of Artemia franciscana.</title>
        <authorList>
            <person name="Jo E."/>
        </authorList>
    </citation>
    <scope>NUCLEOTIDE SEQUENCE</scope>
    <source>
        <tissue evidence="5">Whole body</tissue>
    </source>
</reference>
<evidence type="ECO:0000313" key="6">
    <source>
        <dbReference type="Proteomes" id="UP001187531"/>
    </source>
</evidence>
<feature type="compositionally biased region" description="Basic and acidic residues" evidence="4">
    <location>
        <begin position="62"/>
        <end position="75"/>
    </location>
</feature>
<dbReference type="PROSITE" id="PS50088">
    <property type="entry name" value="ANK_REPEAT"/>
    <property type="match status" value="11"/>
</dbReference>
<feature type="repeat" description="ANK" evidence="3">
    <location>
        <begin position="362"/>
        <end position="394"/>
    </location>
</feature>
<evidence type="ECO:0000256" key="1">
    <source>
        <dbReference type="ARBA" id="ARBA00022737"/>
    </source>
</evidence>
<organism evidence="5 6">
    <name type="scientific">Artemia franciscana</name>
    <name type="common">Brine shrimp</name>
    <name type="synonym">Artemia sanfranciscana</name>
    <dbReference type="NCBI Taxonomy" id="6661"/>
    <lineage>
        <taxon>Eukaryota</taxon>
        <taxon>Metazoa</taxon>
        <taxon>Ecdysozoa</taxon>
        <taxon>Arthropoda</taxon>
        <taxon>Crustacea</taxon>
        <taxon>Branchiopoda</taxon>
        <taxon>Anostraca</taxon>
        <taxon>Artemiidae</taxon>
        <taxon>Artemia</taxon>
    </lineage>
</organism>
<feature type="repeat" description="ANK" evidence="3">
    <location>
        <begin position="716"/>
        <end position="748"/>
    </location>
</feature>
<sequence length="784" mass="86937">MVRSGKTKQRFVLDTGNVTGSKNKSKRTYQLNSGTDSEPENSRGLSTEQKNKKKRKMATDNLELRDNYSESEKSESSEGVAIISSCTASKKSKKKNLQVGHKKPANTCVSDSISSDSETETAQSRTTGRKTKKKPKRAWFASEDIPFIKANTLIPVLKACKPDSAVLKSVLMKRTKIKGIVKNVLAPYEQSRLSRDLSKTFYSLVVDETIDRGTVKSLSGVVMQDNYDVNYSLISAVHQGELERTKELINSFELILLDSFGYVLLRDALFNRKIEIAKLLLNYGCKVNSERIMPSDTLLHLAVVSGDTEVVEMILDKGARINAVNTLGETPLHFAIKNSDKIVEMTKLLIKHGSNVNVRTNYGTSPLHLAASRRCPQTVDYLLKHGADVNVIEDNGASPLLLAASEGCSQTVDYLLKYGAHVDCVYTFTQRKGYTPLHCAAEEGSTEVVQLILNSGANVDAKAEDSNTPLHIAVSRRKDTIVKLLLRYGAKVDNQDENGKTTLRLAVERSHTYLPIIEEILKYSPDINNQSNRESLKIAVRGFAKRCKEVVEALVEYGFGINPEDANNTELLRLAVEKGYVKIVEGFLKYGANVNMLIGLSRKGKGLTPLHIAIINKQEEMANLLIRNEADINARNKKGETPLIMLISGGKFYGNHVNLVKLLLKHGARVNSRDKDGKTALHYACYCKHSRVPSNLGYIVKLLLKHGARVNSQDNDGKTALHYACHNGYDKAFEELLEHGSDINITCKDGCTALDESILQFYNCCDIDMDVKKKLAFKPDKSGK</sequence>
<dbReference type="PRINTS" id="PR01415">
    <property type="entry name" value="ANKYRIN"/>
</dbReference>
<feature type="compositionally biased region" description="Polar residues" evidence="4">
    <location>
        <begin position="16"/>
        <end position="36"/>
    </location>
</feature>
<feature type="repeat" description="ANK" evidence="3">
    <location>
        <begin position="498"/>
        <end position="532"/>
    </location>
</feature>
<dbReference type="EMBL" id="JAVRJZ010000009">
    <property type="protein sequence ID" value="KAK2718852.1"/>
    <property type="molecule type" value="Genomic_DNA"/>
</dbReference>
<dbReference type="SMART" id="SM00248">
    <property type="entry name" value="ANK"/>
    <property type="match status" value="14"/>
</dbReference>
<dbReference type="Proteomes" id="UP001187531">
    <property type="component" value="Unassembled WGS sequence"/>
</dbReference>
<feature type="repeat" description="ANK" evidence="3">
    <location>
        <begin position="294"/>
        <end position="326"/>
    </location>
</feature>
<feature type="region of interest" description="Disordered" evidence="4">
    <location>
        <begin position="1"/>
        <end position="75"/>
    </location>
</feature>
<feature type="compositionally biased region" description="Basic residues" evidence="4">
    <location>
        <begin position="91"/>
        <end position="104"/>
    </location>
</feature>
<evidence type="ECO:0000313" key="5">
    <source>
        <dbReference type="EMBL" id="KAK2718852.1"/>
    </source>
</evidence>
<dbReference type="PANTHER" id="PTHR24198:SF165">
    <property type="entry name" value="ANKYRIN REPEAT-CONTAINING PROTEIN-RELATED"/>
    <property type="match status" value="1"/>
</dbReference>
<dbReference type="InterPro" id="IPR002110">
    <property type="entry name" value="Ankyrin_rpt"/>
</dbReference>
<feature type="repeat" description="ANK" evidence="3">
    <location>
        <begin position="676"/>
        <end position="715"/>
    </location>
</feature>
<evidence type="ECO:0000256" key="3">
    <source>
        <dbReference type="PROSITE-ProRule" id="PRU00023"/>
    </source>
</evidence>
<dbReference type="SUPFAM" id="SSF48403">
    <property type="entry name" value="Ankyrin repeat"/>
    <property type="match status" value="2"/>
</dbReference>
<feature type="repeat" description="ANK" evidence="3">
    <location>
        <begin position="465"/>
        <end position="497"/>
    </location>
</feature>